<dbReference type="CDD" id="cd05006">
    <property type="entry name" value="SIS_GmhA"/>
    <property type="match status" value="1"/>
</dbReference>
<proteinExistence type="predicted"/>
<feature type="domain" description="SIS" evidence="4">
    <location>
        <begin position="31"/>
        <end position="188"/>
    </location>
</feature>
<evidence type="ECO:0000313" key="6">
    <source>
        <dbReference type="Proteomes" id="UP000030787"/>
    </source>
</evidence>
<protein>
    <submittedName>
        <fullName evidence="5">GmhA1 protein</fullName>
        <ecNumber evidence="5">5.3.1.28</ecNumber>
    </submittedName>
</protein>
<keyword evidence="1" id="KW-0963">Cytoplasm</keyword>
<dbReference type="EC" id="5.3.1.28" evidence="5"/>
<dbReference type="GO" id="GO:0097367">
    <property type="term" value="F:carbohydrate derivative binding"/>
    <property type="evidence" value="ECO:0007669"/>
    <property type="project" value="InterPro"/>
</dbReference>
<keyword evidence="6" id="KW-1185">Reference proteome</keyword>
<evidence type="ECO:0000313" key="5">
    <source>
        <dbReference type="EMBL" id="AIZ57011.1"/>
    </source>
</evidence>
<dbReference type="GO" id="GO:0046872">
    <property type="term" value="F:metal ion binding"/>
    <property type="evidence" value="ECO:0007669"/>
    <property type="project" value="UniProtKB-KW"/>
</dbReference>
<dbReference type="Gene3D" id="3.40.50.10490">
    <property type="entry name" value="Glucose-6-phosphate isomerase like protein, domain 1"/>
    <property type="match status" value="1"/>
</dbReference>
<sequence>MNDIIKAELERHAKVISGIDVSSIRKVADLIIASVKAGGQIIFMGNGGSSADAQHMAAEFSGKYLFDRPAMAGVSLSNIAPVTAIGNDYSYDLVFQRQIEAVCRKGDVVIGLSTSGNSRNVILAVEAAKRLGANTVSFTGDGGVLKDMTDISVIIPTKETPRIQEGYFVSLHMICGMVEREMFGKKAVLVDRDDTLVKDVVYCSDPEKLQLLPGVPKAVAKLNKAGYIVIVVTNQSGIARGLLDEKILAAIHEKMVGEIEAEGGHITDIFYCPHHPDDCCSCRKPETDLGVAAIMKYHINPSISYMIGDHDKDIEFGRRLGLKTYQISEKRTFVKIVDEILTADKR</sequence>
<dbReference type="InterPro" id="IPR006549">
    <property type="entry name" value="HAD-SF_hydro_IIIA"/>
</dbReference>
<dbReference type="Pfam" id="PF13580">
    <property type="entry name" value="SIS_2"/>
    <property type="match status" value="1"/>
</dbReference>
<dbReference type="KEGG" id="mear:Mpt1_c11490"/>
<keyword evidence="3" id="KW-0378">Hydrolase</keyword>
<keyword evidence="5" id="KW-0413">Isomerase</keyword>
<dbReference type="GO" id="GO:0016853">
    <property type="term" value="F:isomerase activity"/>
    <property type="evidence" value="ECO:0007669"/>
    <property type="project" value="UniProtKB-KW"/>
</dbReference>
<dbReference type="SUPFAM" id="SSF56784">
    <property type="entry name" value="HAD-like"/>
    <property type="match status" value="1"/>
</dbReference>
<dbReference type="STRING" id="1577791.Mpt1_c11490"/>
<dbReference type="OrthoDB" id="64625at2157"/>
<dbReference type="HOGENOM" id="CLU_066606_0_0_2"/>
<dbReference type="InterPro" id="IPR023214">
    <property type="entry name" value="HAD_sf"/>
</dbReference>
<dbReference type="InterPro" id="IPR050099">
    <property type="entry name" value="SIS_GmhA/DiaA_subfam"/>
</dbReference>
<dbReference type="GO" id="GO:1901135">
    <property type="term" value="P:carbohydrate derivative metabolic process"/>
    <property type="evidence" value="ECO:0007669"/>
    <property type="project" value="InterPro"/>
</dbReference>
<accession>A0A0A7LHM2</accession>
<dbReference type="InterPro" id="IPR006543">
    <property type="entry name" value="Histidinol-phos"/>
</dbReference>
<dbReference type="EMBL" id="CP010070">
    <property type="protein sequence ID" value="AIZ57011.1"/>
    <property type="molecule type" value="Genomic_DNA"/>
</dbReference>
<dbReference type="InterPro" id="IPR046348">
    <property type="entry name" value="SIS_dom_sf"/>
</dbReference>
<dbReference type="Proteomes" id="UP000030787">
    <property type="component" value="Chromosome"/>
</dbReference>
<dbReference type="PANTHER" id="PTHR30390">
    <property type="entry name" value="SEDOHEPTULOSE 7-PHOSPHATE ISOMERASE / DNAA INITIATOR-ASSOCIATING FACTOR FOR REPLICATION INITIATION"/>
    <property type="match status" value="1"/>
</dbReference>
<dbReference type="PROSITE" id="PS51464">
    <property type="entry name" value="SIS"/>
    <property type="match status" value="1"/>
</dbReference>
<dbReference type="CDD" id="cd07503">
    <property type="entry name" value="HAD_HisB-N"/>
    <property type="match status" value="1"/>
</dbReference>
<dbReference type="GO" id="GO:0016791">
    <property type="term" value="F:phosphatase activity"/>
    <property type="evidence" value="ECO:0007669"/>
    <property type="project" value="InterPro"/>
</dbReference>
<dbReference type="GeneID" id="31879554"/>
<dbReference type="RefSeq" id="WP_082007267.1">
    <property type="nucleotide sequence ID" value="NZ_CP010070.1"/>
</dbReference>
<organism evidence="5 6">
    <name type="scientific">Candidatus Methanoplasma termitum</name>
    <dbReference type="NCBI Taxonomy" id="1577791"/>
    <lineage>
        <taxon>Archaea</taxon>
        <taxon>Methanobacteriati</taxon>
        <taxon>Thermoplasmatota</taxon>
        <taxon>Thermoplasmata</taxon>
        <taxon>Methanomassiliicoccales</taxon>
        <taxon>Methanomassiliicoccaceae</taxon>
        <taxon>Candidatus Methanoplasma</taxon>
    </lineage>
</organism>
<dbReference type="NCBIfam" id="TIGR01662">
    <property type="entry name" value="HAD-SF-IIIA"/>
    <property type="match status" value="1"/>
</dbReference>
<dbReference type="NCBIfam" id="TIGR01656">
    <property type="entry name" value="Histidinol-ppas"/>
    <property type="match status" value="1"/>
</dbReference>
<dbReference type="SUPFAM" id="SSF53697">
    <property type="entry name" value="SIS domain"/>
    <property type="match status" value="1"/>
</dbReference>
<evidence type="ECO:0000259" key="4">
    <source>
        <dbReference type="PROSITE" id="PS51464"/>
    </source>
</evidence>
<dbReference type="InterPro" id="IPR035461">
    <property type="entry name" value="GmhA/DiaA"/>
</dbReference>
<name>A0A0A7LHM2_9ARCH</name>
<dbReference type="Gene3D" id="3.40.50.1000">
    <property type="entry name" value="HAD superfamily/HAD-like"/>
    <property type="match status" value="1"/>
</dbReference>
<evidence type="ECO:0000256" key="1">
    <source>
        <dbReference type="ARBA" id="ARBA00022490"/>
    </source>
</evidence>
<keyword evidence="2" id="KW-0479">Metal-binding</keyword>
<dbReference type="InterPro" id="IPR001347">
    <property type="entry name" value="SIS_dom"/>
</dbReference>
<dbReference type="Pfam" id="PF13242">
    <property type="entry name" value="Hydrolase_like"/>
    <property type="match status" value="1"/>
</dbReference>
<dbReference type="InterPro" id="IPR036412">
    <property type="entry name" value="HAD-like_sf"/>
</dbReference>
<evidence type="ECO:0000256" key="3">
    <source>
        <dbReference type="ARBA" id="ARBA00022801"/>
    </source>
</evidence>
<reference evidence="5 6" key="1">
    <citation type="journal article" date="2014" name="Appl. Environ. Microbiol.">
        <title>Comparative Genome Analysis of 'Candidatus Methanoplasma termitum' Indicates a New Mode of Energy Metabolism in the Seventh Order of Methanogens.</title>
        <authorList>
            <person name="Lang K."/>
            <person name="Schuldes J."/>
            <person name="Klingl A."/>
            <person name="Poehlein A."/>
            <person name="Daniel R."/>
            <person name="Brune A."/>
        </authorList>
    </citation>
    <scope>NUCLEOTIDE SEQUENCE [LARGE SCALE GENOMIC DNA]</scope>
    <source>
        <strain evidence="6">Mpt1</strain>
    </source>
</reference>
<dbReference type="AlphaFoldDB" id="A0A0A7LHM2"/>
<evidence type="ECO:0000256" key="2">
    <source>
        <dbReference type="ARBA" id="ARBA00022723"/>
    </source>
</evidence>
<gene>
    <name evidence="5" type="primary">gmhA1</name>
    <name evidence="5" type="ORF">Mpt1_c11490</name>
</gene>